<organism evidence="1 2">
    <name type="scientific">Fusarium flagelliforme</name>
    <dbReference type="NCBI Taxonomy" id="2675880"/>
    <lineage>
        <taxon>Eukaryota</taxon>
        <taxon>Fungi</taxon>
        <taxon>Dikarya</taxon>
        <taxon>Ascomycota</taxon>
        <taxon>Pezizomycotina</taxon>
        <taxon>Sordariomycetes</taxon>
        <taxon>Hypocreomycetidae</taxon>
        <taxon>Hypocreales</taxon>
        <taxon>Nectriaceae</taxon>
        <taxon>Fusarium</taxon>
        <taxon>Fusarium incarnatum-equiseti species complex</taxon>
    </lineage>
</organism>
<sequence length="247" mass="29203">MIPVFYGNFHYDLRLAQHLQSKFDGLDEFQAKYSKALALRKGRQYDLTVNLLPARLRPNQQRDPHTVPLTSVSAPTLQETFEFRQLSQDYCPSPFTSNSSGYRGRIRLSGQGWQDVFVKVGSHAAYESSVVRLVKMHSPQTHVQQILAQDISSRKLYFKYHAGKTLSEFRLEARVNALCYSDEDKFNWARWLLETELLRAQQVYEAYQRTLEFDPDRSNCEDQKIHRFFYERLRSNIRFNEFYSSYR</sequence>
<evidence type="ECO:0000313" key="2">
    <source>
        <dbReference type="Proteomes" id="UP000265631"/>
    </source>
</evidence>
<dbReference type="EMBL" id="PXXK01000632">
    <property type="protein sequence ID" value="RFN43199.1"/>
    <property type="molecule type" value="Genomic_DNA"/>
</dbReference>
<name>A0A395M813_9HYPO</name>
<proteinExistence type="predicted"/>
<reference evidence="1 2" key="1">
    <citation type="journal article" date="2018" name="PLoS Pathog.">
        <title>Evolution of structural diversity of trichothecenes, a family of toxins produced by plant pathogenic and entomopathogenic fungi.</title>
        <authorList>
            <person name="Proctor R.H."/>
            <person name="McCormick S.P."/>
            <person name="Kim H.S."/>
            <person name="Cardoza R.E."/>
            <person name="Stanley A.M."/>
            <person name="Lindo L."/>
            <person name="Kelly A."/>
            <person name="Brown D.W."/>
            <person name="Lee T."/>
            <person name="Vaughan M.M."/>
            <person name="Alexander N.J."/>
            <person name="Busman M."/>
            <person name="Gutierrez S."/>
        </authorList>
    </citation>
    <scope>NUCLEOTIDE SEQUENCE [LARGE SCALE GENOMIC DNA]</scope>
    <source>
        <strain evidence="1 2">NRRL 13405</strain>
    </source>
</reference>
<dbReference type="AlphaFoldDB" id="A0A395M813"/>
<accession>A0A395M813</accession>
<gene>
    <name evidence="1" type="ORF">FIE12Z_12565</name>
</gene>
<evidence type="ECO:0000313" key="1">
    <source>
        <dbReference type="EMBL" id="RFN43199.1"/>
    </source>
</evidence>
<comment type="caution">
    <text evidence="1">The sequence shown here is derived from an EMBL/GenBank/DDBJ whole genome shotgun (WGS) entry which is preliminary data.</text>
</comment>
<protein>
    <submittedName>
        <fullName evidence="1">Haloacid dehalogenase domain-containing protein hydrolase</fullName>
    </submittedName>
</protein>
<keyword evidence="1" id="KW-0378">Hydrolase</keyword>
<dbReference type="Proteomes" id="UP000265631">
    <property type="component" value="Unassembled WGS sequence"/>
</dbReference>
<dbReference type="GO" id="GO:0016787">
    <property type="term" value="F:hydrolase activity"/>
    <property type="evidence" value="ECO:0007669"/>
    <property type="project" value="UniProtKB-KW"/>
</dbReference>
<keyword evidence="2" id="KW-1185">Reference proteome</keyword>